<feature type="coiled-coil region" evidence="6">
    <location>
        <begin position="301"/>
        <end position="352"/>
    </location>
</feature>
<evidence type="ECO:0000256" key="7">
    <source>
        <dbReference type="SAM" id="Phobius"/>
    </source>
</evidence>
<evidence type="ECO:0000256" key="4">
    <source>
        <dbReference type="ARBA" id="ARBA00022989"/>
    </source>
</evidence>
<dbReference type="EMBL" id="JAEFBK010000010">
    <property type="protein sequence ID" value="KAG7559071.1"/>
    <property type="molecule type" value="Genomic_DNA"/>
</dbReference>
<evidence type="ECO:0000256" key="6">
    <source>
        <dbReference type="SAM" id="Coils"/>
    </source>
</evidence>
<gene>
    <name evidence="8" type="ORF">ISN45_Aa05g006790</name>
</gene>
<dbReference type="InterPro" id="IPR007749">
    <property type="entry name" value="DUF677"/>
</dbReference>
<evidence type="ECO:0000313" key="9">
    <source>
        <dbReference type="Proteomes" id="UP000694240"/>
    </source>
</evidence>
<name>A0A8T1ZLG3_9BRAS</name>
<evidence type="ECO:0000256" key="3">
    <source>
        <dbReference type="ARBA" id="ARBA00022692"/>
    </source>
</evidence>
<keyword evidence="9" id="KW-1185">Reference proteome</keyword>
<feature type="transmembrane region" description="Helical" evidence="7">
    <location>
        <begin position="237"/>
        <end position="259"/>
    </location>
</feature>
<proteinExistence type="inferred from homology"/>
<feature type="coiled-coil region" evidence="6">
    <location>
        <begin position="180"/>
        <end position="207"/>
    </location>
</feature>
<comment type="subcellular location">
    <subcellularLocation>
        <location evidence="1">Membrane</location>
        <topology evidence="1">Multi-pass membrane protein</topology>
    </subcellularLocation>
</comment>
<accession>A0A8T1ZLG3</accession>
<dbReference type="AlphaFoldDB" id="A0A8T1ZLG3"/>
<keyword evidence="6" id="KW-0175">Coiled coil</keyword>
<dbReference type="PANTHER" id="PTHR31113">
    <property type="entry name" value="UPF0496 PROTEIN 3-RELATED"/>
    <property type="match status" value="1"/>
</dbReference>
<evidence type="ECO:0000313" key="8">
    <source>
        <dbReference type="EMBL" id="KAG7559071.1"/>
    </source>
</evidence>
<sequence length="373" mass="41696">MALSHDLVSKCSEQMKAYKAACEEDPKLKSFDASLQQQTNKMIDSLTVDTETGSVSPHDVHKKLSEHLVEVTQGVANFITEVEGDVWENQALKYLVLAYFDNTEKTLKIFKTIAKCVDEAETGELLIRQAVHEFEKESEEKDVGGKKKKYEKTLEGLKKFKANGDPFDGQVLTNQFELIKKQQESLLEEVTETRKKIQEELTNLEKGNVITNVVFGAVFAVVAVASIALLVTVPGAIPAFGALAPPLLALGWTVVHTILGSKMDALKKQLEGLKKVEDIEKSVEKGIKINEEATKTVSILVEGLEDRIQNMLELVDNAIENEEDEWDTRLVIKLITEKVEKLTKKIKEVGESVETHSDLIVKARLHVMQKINR</sequence>
<dbReference type="Proteomes" id="UP000694240">
    <property type="component" value="Chromosome 10"/>
</dbReference>
<comment type="similarity">
    <text evidence="2">Belongs to the UPF0496 family.</text>
</comment>
<feature type="transmembrane region" description="Helical" evidence="7">
    <location>
        <begin position="209"/>
        <end position="231"/>
    </location>
</feature>
<reference evidence="8 9" key="1">
    <citation type="submission" date="2020-12" db="EMBL/GenBank/DDBJ databases">
        <title>Concerted genomic and epigenomic changes stabilize Arabidopsis allopolyploids.</title>
        <authorList>
            <person name="Chen Z."/>
        </authorList>
    </citation>
    <scope>NUCLEOTIDE SEQUENCE [LARGE SCALE GENOMIC DNA]</scope>
    <source>
        <strain evidence="8">Allo738</strain>
        <tissue evidence="8">Leaf</tissue>
    </source>
</reference>
<dbReference type="Pfam" id="PF05055">
    <property type="entry name" value="DUF677"/>
    <property type="match status" value="1"/>
</dbReference>
<evidence type="ECO:0000256" key="5">
    <source>
        <dbReference type="ARBA" id="ARBA00023136"/>
    </source>
</evidence>
<keyword evidence="5 7" id="KW-0472">Membrane</keyword>
<keyword evidence="4 7" id="KW-1133">Transmembrane helix</keyword>
<dbReference type="GO" id="GO:0016020">
    <property type="term" value="C:membrane"/>
    <property type="evidence" value="ECO:0007669"/>
    <property type="project" value="UniProtKB-SubCell"/>
</dbReference>
<keyword evidence="3 7" id="KW-0812">Transmembrane</keyword>
<dbReference type="PANTHER" id="PTHR31113:SF13">
    <property type="entry name" value="(RAPE) HYPOTHETICAL PROTEIN"/>
    <property type="match status" value="1"/>
</dbReference>
<comment type="caution">
    <text evidence="8">The sequence shown here is derived from an EMBL/GenBank/DDBJ whole genome shotgun (WGS) entry which is preliminary data.</text>
</comment>
<protein>
    <submittedName>
        <fullName evidence="8">Uncharacterized protein</fullName>
    </submittedName>
</protein>
<evidence type="ECO:0000256" key="2">
    <source>
        <dbReference type="ARBA" id="ARBA00009074"/>
    </source>
</evidence>
<evidence type="ECO:0000256" key="1">
    <source>
        <dbReference type="ARBA" id="ARBA00004141"/>
    </source>
</evidence>
<organism evidence="8 9">
    <name type="scientific">Arabidopsis thaliana x Arabidopsis arenosa</name>
    <dbReference type="NCBI Taxonomy" id="1240361"/>
    <lineage>
        <taxon>Eukaryota</taxon>
        <taxon>Viridiplantae</taxon>
        <taxon>Streptophyta</taxon>
        <taxon>Embryophyta</taxon>
        <taxon>Tracheophyta</taxon>
        <taxon>Spermatophyta</taxon>
        <taxon>Magnoliopsida</taxon>
        <taxon>eudicotyledons</taxon>
        <taxon>Gunneridae</taxon>
        <taxon>Pentapetalae</taxon>
        <taxon>rosids</taxon>
        <taxon>malvids</taxon>
        <taxon>Brassicales</taxon>
        <taxon>Brassicaceae</taxon>
        <taxon>Camelineae</taxon>
        <taxon>Arabidopsis</taxon>
    </lineage>
</organism>